<organism evidence="8 9">
    <name type="scientific">Bionectria ochroleuca</name>
    <name type="common">Gliocladium roseum</name>
    <dbReference type="NCBI Taxonomy" id="29856"/>
    <lineage>
        <taxon>Eukaryota</taxon>
        <taxon>Fungi</taxon>
        <taxon>Dikarya</taxon>
        <taxon>Ascomycota</taxon>
        <taxon>Pezizomycotina</taxon>
        <taxon>Sordariomycetes</taxon>
        <taxon>Hypocreomycetidae</taxon>
        <taxon>Hypocreales</taxon>
        <taxon>Bionectriaceae</taxon>
        <taxon>Clonostachys</taxon>
    </lineage>
</organism>
<evidence type="ECO:0000256" key="3">
    <source>
        <dbReference type="ARBA" id="ARBA00012910"/>
    </source>
</evidence>
<comment type="pathway">
    <text evidence="1">Metabolic intermediate metabolism; (S)-3-hydroxy-3-methylglutaryl-CoA degradation; acetoacetate from (S)-3-hydroxy-3-methylglutaryl-CoA: step 1/1.</text>
</comment>
<dbReference type="InterPro" id="IPR000891">
    <property type="entry name" value="PYR_CT"/>
</dbReference>
<feature type="domain" description="Pyruvate carboxyltransferase" evidence="7">
    <location>
        <begin position="51"/>
        <end position="325"/>
    </location>
</feature>
<evidence type="ECO:0000256" key="2">
    <source>
        <dbReference type="ARBA" id="ARBA00009405"/>
    </source>
</evidence>
<dbReference type="Gene3D" id="3.20.20.70">
    <property type="entry name" value="Aldolase class I"/>
    <property type="match status" value="1"/>
</dbReference>
<evidence type="ECO:0000256" key="1">
    <source>
        <dbReference type="ARBA" id="ARBA00005143"/>
    </source>
</evidence>
<dbReference type="SUPFAM" id="SSF52096">
    <property type="entry name" value="ClpP/crotonase"/>
    <property type="match status" value="1"/>
</dbReference>
<keyword evidence="4" id="KW-0479">Metal-binding</keyword>
<evidence type="ECO:0000256" key="5">
    <source>
        <dbReference type="ARBA" id="ARBA00023239"/>
    </source>
</evidence>
<dbReference type="InterPro" id="IPR001753">
    <property type="entry name" value="Enoyl-CoA_hydra/iso"/>
</dbReference>
<dbReference type="PANTHER" id="PTHR42738:SF17">
    <property type="entry name" value="HYDROXYMETHYLGLUTARYL-COA LYASE"/>
    <property type="match status" value="1"/>
</dbReference>
<evidence type="ECO:0000313" key="9">
    <source>
        <dbReference type="Proteomes" id="UP000766486"/>
    </source>
</evidence>
<keyword evidence="5" id="KW-0456">Lyase</keyword>
<dbReference type="CDD" id="cd06558">
    <property type="entry name" value="crotonase-like"/>
    <property type="match status" value="1"/>
</dbReference>
<dbReference type="InterPro" id="IPR043594">
    <property type="entry name" value="HMGL"/>
</dbReference>
<dbReference type="InterPro" id="IPR029045">
    <property type="entry name" value="ClpP/crotonase-like_dom_sf"/>
</dbReference>
<comment type="caution">
    <text evidence="8">The sequence shown here is derived from an EMBL/GenBank/DDBJ whole genome shotgun (WGS) entry which is preliminary data.</text>
</comment>
<evidence type="ECO:0000313" key="8">
    <source>
        <dbReference type="EMBL" id="VUC30741.1"/>
    </source>
</evidence>
<dbReference type="PROSITE" id="PS50991">
    <property type="entry name" value="PYR_CT"/>
    <property type="match status" value="1"/>
</dbReference>
<dbReference type="Gene3D" id="3.90.226.10">
    <property type="entry name" value="2-enoyl-CoA Hydratase, Chain A, domain 1"/>
    <property type="match status" value="1"/>
</dbReference>
<dbReference type="EMBL" id="CABFNS010000823">
    <property type="protein sequence ID" value="VUC30741.1"/>
    <property type="molecule type" value="Genomic_DNA"/>
</dbReference>
<dbReference type="Proteomes" id="UP000766486">
    <property type="component" value="Unassembled WGS sequence"/>
</dbReference>
<comment type="similarity">
    <text evidence="2">Belongs to the HMG-CoA lyase family.</text>
</comment>
<gene>
    <name evidence="8" type="ORF">CLO192961_LOCUS291879</name>
</gene>
<dbReference type="EC" id="4.1.3.4" evidence="3"/>
<keyword evidence="9" id="KW-1185">Reference proteome</keyword>
<evidence type="ECO:0000256" key="6">
    <source>
        <dbReference type="ARBA" id="ARBA00049877"/>
    </source>
</evidence>
<protein>
    <recommendedName>
        <fullName evidence="3">hydroxymethylglutaryl-CoA lyase</fullName>
        <ecNumber evidence="3">4.1.3.4</ecNumber>
    </recommendedName>
</protein>
<dbReference type="Pfam" id="PF00378">
    <property type="entry name" value="ECH_1"/>
    <property type="match status" value="1"/>
</dbReference>
<dbReference type="Pfam" id="PF00682">
    <property type="entry name" value="HMGL-like"/>
    <property type="match status" value="1"/>
</dbReference>
<dbReference type="SUPFAM" id="SSF51569">
    <property type="entry name" value="Aldolase"/>
    <property type="match status" value="1"/>
</dbReference>
<sequence>MPHFNLPQQSLCPSKSSSLGLFWSHSRHSHFSRSFRTSRRHFSSLNNRTGVRIVEVGPRDGLQNIKKSVPTDIKVELIRRLSKTGLLNIEATSFVSPKWVPQLADGHQVMKEILSSLGPEHQGQQLRFPVLAPNLKGLENANRAGAKEIVVFASVTEAFSKANQNCTVEQALQQAEAVTKSALKLGIKVRGVISCVFSDPFSGPTPPEAVLPVVRRLLEMGCYEVGLGDTLGVGTPKQVQDVLDILLGHIPADKLAGHFHDTYGQGIANIVRAYEMGIRTFDSSIAGLGGCPYAPGARGNVATEDVVYSLENAGISTGVDIEKLADIGQWISGQIGIPNGSRAGAALAAKRKSTVPAAKSPQAVSTTRRWEAVEDTGEYRISRSGVVLKVTLTRPKNGNALTDSMLEGLTTLFKNLANDPSVYHVILESEGKFFCTGMDLSGNTDTFNNSGESSYYSKVAALYDAIDHVPQTTIAVVDGPCFGGGVGLTFICDIRLASPRARWTLSEIKIGVSPAVISKYLVREWGVSLAREGMLSGREIGPDELWRVGALHQISNEKTSLESLLDTYLNQLEKCAPRCAAVNKELVRLGWYAPESAAQKELIQRTFAEMMTPGSEGEHGIGNFQKKIKSFSWKEFWGGRNPVGGPILDSRE</sequence>
<proteinExistence type="inferred from homology"/>
<dbReference type="InterPro" id="IPR013785">
    <property type="entry name" value="Aldolase_TIM"/>
</dbReference>
<dbReference type="CDD" id="cd07938">
    <property type="entry name" value="DRE_TIM_HMGL"/>
    <property type="match status" value="1"/>
</dbReference>
<reference evidence="8 9" key="1">
    <citation type="submission" date="2019-06" db="EMBL/GenBank/DDBJ databases">
        <authorList>
            <person name="Broberg M."/>
        </authorList>
    </citation>
    <scope>NUCLEOTIDE SEQUENCE [LARGE SCALE GENOMIC DNA]</scope>
</reference>
<evidence type="ECO:0000256" key="4">
    <source>
        <dbReference type="ARBA" id="ARBA00022723"/>
    </source>
</evidence>
<dbReference type="NCBIfam" id="NF004283">
    <property type="entry name" value="PRK05692.1"/>
    <property type="match status" value="1"/>
</dbReference>
<comment type="catalytic activity">
    <reaction evidence="6">
        <text>(3S)-3-hydroxy-3-methylglutaryl-CoA = acetoacetate + acetyl-CoA</text>
        <dbReference type="Rhea" id="RHEA:24404"/>
        <dbReference type="ChEBI" id="CHEBI:13705"/>
        <dbReference type="ChEBI" id="CHEBI:43074"/>
        <dbReference type="ChEBI" id="CHEBI:57288"/>
        <dbReference type="EC" id="4.1.3.4"/>
    </reaction>
</comment>
<name>A0ABY6UJF8_BIOOC</name>
<accession>A0ABY6UJF8</accession>
<dbReference type="PANTHER" id="PTHR42738">
    <property type="entry name" value="HYDROXYMETHYLGLUTARYL-COA LYASE"/>
    <property type="match status" value="1"/>
</dbReference>
<evidence type="ECO:0000259" key="7">
    <source>
        <dbReference type="PROSITE" id="PS50991"/>
    </source>
</evidence>